<accession>M1DR48</accession>
<dbReference type="InParanoid" id="M1DR48"/>
<protein>
    <submittedName>
        <fullName evidence="1">Uncharacterized protein</fullName>
    </submittedName>
</protein>
<dbReference type="PaxDb" id="4113-PGSC0003DMT400093042"/>
<evidence type="ECO:0000313" key="2">
    <source>
        <dbReference type="Proteomes" id="UP000011115"/>
    </source>
</evidence>
<proteinExistence type="predicted"/>
<dbReference type="AlphaFoldDB" id="M1DR48"/>
<evidence type="ECO:0000313" key="1">
    <source>
        <dbReference type="EnsemblPlants" id="PGSC0003DMT400093042"/>
    </source>
</evidence>
<dbReference type="Gramene" id="PGSC0003DMT400093042">
    <property type="protein sequence ID" value="PGSC0003DMT400093042"/>
    <property type="gene ID" value="PGSC0003DMG400042613"/>
</dbReference>
<organism evidence="1 2">
    <name type="scientific">Solanum tuberosum</name>
    <name type="common">Potato</name>
    <dbReference type="NCBI Taxonomy" id="4113"/>
    <lineage>
        <taxon>Eukaryota</taxon>
        <taxon>Viridiplantae</taxon>
        <taxon>Streptophyta</taxon>
        <taxon>Embryophyta</taxon>
        <taxon>Tracheophyta</taxon>
        <taxon>Spermatophyta</taxon>
        <taxon>Magnoliopsida</taxon>
        <taxon>eudicotyledons</taxon>
        <taxon>Gunneridae</taxon>
        <taxon>Pentapetalae</taxon>
        <taxon>asterids</taxon>
        <taxon>lamiids</taxon>
        <taxon>Solanales</taxon>
        <taxon>Solanaceae</taxon>
        <taxon>Solanoideae</taxon>
        <taxon>Solaneae</taxon>
        <taxon>Solanum</taxon>
    </lineage>
</organism>
<dbReference type="Proteomes" id="UP000011115">
    <property type="component" value="Unassembled WGS sequence"/>
</dbReference>
<reference evidence="2" key="1">
    <citation type="journal article" date="2011" name="Nature">
        <title>Genome sequence and analysis of the tuber crop potato.</title>
        <authorList>
            <consortium name="The Potato Genome Sequencing Consortium"/>
        </authorList>
    </citation>
    <scope>NUCLEOTIDE SEQUENCE [LARGE SCALE GENOMIC DNA]</scope>
    <source>
        <strain evidence="2">cv. DM1-3 516 R44</strain>
    </source>
</reference>
<dbReference type="EnsemblPlants" id="PGSC0003DMT400093042">
    <property type="protein sequence ID" value="PGSC0003DMT400093042"/>
    <property type="gene ID" value="PGSC0003DMG400042613"/>
</dbReference>
<name>M1DR48_SOLTU</name>
<keyword evidence="2" id="KW-1185">Reference proteome</keyword>
<sequence>MAGLAVRAELVGVLSRKVVKPLTFCNFVLGTRMSDLGQFLSMSPLNSSQRTILRRRVEIGIEEDVEPEIKAHVKGMRFPPMNFEVIKQVLALLSGLVGTGSIPALPVFQVLATQPVSVMAPKMDKDLGTKVKSSRVSWYRERGCL</sequence>
<dbReference type="HOGENOM" id="CLU_1790325_0_0_1"/>
<reference evidence="1" key="2">
    <citation type="submission" date="2015-06" db="UniProtKB">
        <authorList>
            <consortium name="EnsemblPlants"/>
        </authorList>
    </citation>
    <scope>IDENTIFICATION</scope>
    <source>
        <strain evidence="1">DM1-3 516 R44</strain>
    </source>
</reference>